<sequence length="184" mass="20678">MTKKIIIPILVISIIMLLVLYTLYTNPKKYSSNINGISYQLGIENRQLATPVNVQLNGYLNRQLNGNKKFVGSFYLKLSDSSEPEINRNIEITFDKVGRGLIIFDETSSGIPKLNSYGIVFINNNLSEISIMKYKEEKNDLNGIHKGWSGEDGFMISGPAENRSEAIDIANKLMKKLLNGYPLV</sequence>
<evidence type="ECO:0000313" key="3">
    <source>
        <dbReference type="Proteomes" id="UP000282076"/>
    </source>
</evidence>
<keyword evidence="1" id="KW-0812">Transmembrane</keyword>
<keyword evidence="1" id="KW-1133">Transmembrane helix</keyword>
<dbReference type="EMBL" id="RBZM01000001">
    <property type="protein sequence ID" value="RKP57987.1"/>
    <property type="molecule type" value="Genomic_DNA"/>
</dbReference>
<comment type="caution">
    <text evidence="2">The sequence shown here is derived from an EMBL/GenBank/DDBJ whole genome shotgun (WGS) entry which is preliminary data.</text>
</comment>
<keyword evidence="1" id="KW-0472">Membrane</keyword>
<dbReference type="RefSeq" id="WP_120973663.1">
    <property type="nucleotide sequence ID" value="NZ_RBZM01000001.1"/>
</dbReference>
<protein>
    <submittedName>
        <fullName evidence="2">Uncharacterized protein</fullName>
    </submittedName>
</protein>
<name>A0A494Y5L6_9BACL</name>
<feature type="transmembrane region" description="Helical" evidence="1">
    <location>
        <begin position="6"/>
        <end position="24"/>
    </location>
</feature>
<dbReference type="Proteomes" id="UP000282076">
    <property type="component" value="Unassembled WGS sequence"/>
</dbReference>
<accession>A0A494Y5L6</accession>
<dbReference type="OrthoDB" id="2971011at2"/>
<gene>
    <name evidence="2" type="ORF">D7Z26_00270</name>
</gene>
<evidence type="ECO:0000313" key="2">
    <source>
        <dbReference type="EMBL" id="RKP57987.1"/>
    </source>
</evidence>
<organism evidence="2 3">
    <name type="scientific">Cohnella endophytica</name>
    <dbReference type="NCBI Taxonomy" id="2419778"/>
    <lineage>
        <taxon>Bacteria</taxon>
        <taxon>Bacillati</taxon>
        <taxon>Bacillota</taxon>
        <taxon>Bacilli</taxon>
        <taxon>Bacillales</taxon>
        <taxon>Paenibacillaceae</taxon>
        <taxon>Cohnella</taxon>
    </lineage>
</organism>
<reference evidence="2 3" key="1">
    <citation type="submission" date="2018-10" db="EMBL/GenBank/DDBJ databases">
        <title>Cohnella sp. M2MS4P-1, whole genome shotgun sequence.</title>
        <authorList>
            <person name="Tuo L."/>
        </authorList>
    </citation>
    <scope>NUCLEOTIDE SEQUENCE [LARGE SCALE GENOMIC DNA]</scope>
    <source>
        <strain evidence="2 3">M2MS4P-1</strain>
    </source>
</reference>
<dbReference type="AlphaFoldDB" id="A0A494Y5L6"/>
<evidence type="ECO:0000256" key="1">
    <source>
        <dbReference type="SAM" id="Phobius"/>
    </source>
</evidence>
<keyword evidence="3" id="KW-1185">Reference proteome</keyword>
<proteinExistence type="predicted"/>